<evidence type="ECO:0000313" key="1">
    <source>
        <dbReference type="EMBL" id="GEM43435.1"/>
    </source>
</evidence>
<dbReference type="AlphaFoldDB" id="A0A511MS52"/>
<comment type="caution">
    <text evidence="1">The sequence shown here is derived from an EMBL/GenBank/DDBJ whole genome shotgun (WGS) entry which is preliminary data.</text>
</comment>
<accession>A0A511MS52</accession>
<gene>
    <name evidence="1" type="ORF">NN4_79540</name>
</gene>
<keyword evidence="2" id="KW-1185">Reference proteome</keyword>
<sequence length="61" mass="6701">MTIGACGDWFMNVVERKQVENVRAAVGCVSIGSRNQARAKAFRVRTHLRIGSRLGEGVFPP</sequence>
<dbReference type="Proteomes" id="UP000321424">
    <property type="component" value="Unassembled WGS sequence"/>
</dbReference>
<dbReference type="EMBL" id="BJXA01000098">
    <property type="protein sequence ID" value="GEM43435.1"/>
    <property type="molecule type" value="Genomic_DNA"/>
</dbReference>
<proteinExistence type="predicted"/>
<organism evidence="1 2">
    <name type="scientific">Nocardia ninae NBRC 108245</name>
    <dbReference type="NCBI Taxonomy" id="1210091"/>
    <lineage>
        <taxon>Bacteria</taxon>
        <taxon>Bacillati</taxon>
        <taxon>Actinomycetota</taxon>
        <taxon>Actinomycetes</taxon>
        <taxon>Mycobacteriales</taxon>
        <taxon>Nocardiaceae</taxon>
        <taxon>Nocardia</taxon>
    </lineage>
</organism>
<evidence type="ECO:0000313" key="2">
    <source>
        <dbReference type="Proteomes" id="UP000321424"/>
    </source>
</evidence>
<reference evidence="1 2" key="1">
    <citation type="submission" date="2019-07" db="EMBL/GenBank/DDBJ databases">
        <title>Whole genome shotgun sequence of Nocardia ninae NBRC 108245.</title>
        <authorList>
            <person name="Hosoyama A."/>
            <person name="Uohara A."/>
            <person name="Ohji S."/>
            <person name="Ichikawa N."/>
        </authorList>
    </citation>
    <scope>NUCLEOTIDE SEQUENCE [LARGE SCALE GENOMIC DNA]</scope>
    <source>
        <strain evidence="1 2">NBRC 108245</strain>
    </source>
</reference>
<name>A0A511MS52_9NOCA</name>
<protein>
    <submittedName>
        <fullName evidence="1">Uncharacterized protein</fullName>
    </submittedName>
</protein>